<gene>
    <name evidence="1" type="ORF">NG895_27370</name>
</gene>
<accession>A0A9X2FEF1</accession>
<reference evidence="1" key="1">
    <citation type="submission" date="2022-06" db="EMBL/GenBank/DDBJ databases">
        <title>Aeoliella straminimaris, a novel planctomycete from sediments.</title>
        <authorList>
            <person name="Vitorino I.R."/>
            <person name="Lage O.M."/>
        </authorList>
    </citation>
    <scope>NUCLEOTIDE SEQUENCE</scope>
    <source>
        <strain evidence="1">ICT_H6.2</strain>
    </source>
</reference>
<comment type="caution">
    <text evidence="1">The sequence shown here is derived from an EMBL/GenBank/DDBJ whole genome shotgun (WGS) entry which is preliminary data.</text>
</comment>
<evidence type="ECO:0000313" key="2">
    <source>
        <dbReference type="Proteomes" id="UP001155241"/>
    </source>
</evidence>
<dbReference type="InterPro" id="IPR007815">
    <property type="entry name" value="Emycin_Estase"/>
</dbReference>
<dbReference type="PANTHER" id="PTHR31299:SF0">
    <property type="entry name" value="ESTERASE, PUTATIVE (AFU_ORTHOLOGUE AFUA_1G05850)-RELATED"/>
    <property type="match status" value="1"/>
</dbReference>
<dbReference type="Gene3D" id="3.40.1660.10">
    <property type="entry name" value="EreA-like (biosynthetic domain)"/>
    <property type="match status" value="1"/>
</dbReference>
<dbReference type="Proteomes" id="UP001155241">
    <property type="component" value="Unassembled WGS sequence"/>
</dbReference>
<dbReference type="EMBL" id="JAMXLR010000092">
    <property type="protein sequence ID" value="MCO6047642.1"/>
    <property type="molecule type" value="Genomic_DNA"/>
</dbReference>
<dbReference type="RefSeq" id="WP_252855752.1">
    <property type="nucleotide sequence ID" value="NZ_JAMXLR010000092.1"/>
</dbReference>
<sequence length="422" mass="47074">MSEPPPMHPSLESWIRSEGASFALDDPSSTATAIDSVMAYLGPSVQLLGLGEPTHQVEAFLAFRNTVFRHLVEHYGFTAIAIESSYPRGRQVNDYVQHRSAATLDEVMSEGVTHGFGASQANRELVEWMRDYSAMHTDRMLRFEGFDAPTEMMYSDSPRVLIESALDYLQSSSDLDVDARRQRVNELLGDDAAWESEQANLDPNQSVGSSPEARKLAIEVRRLHAEMRKRKRELIIHSDLEAYEAGVEDLRLAQQLLTYHLIVATPSEDRMVDMLAQRDVMMADNLAYIASSEQLRGGRVLAFGHNTHLQLGKAQWQWGENHLEWWPAGAHVRGQLGIRYSVIGVGVGKLSAYDLGPAEEGSLEAMLTTGGLSRFVPTHRGNALPPDEVDALTTRTADPRYFPFTQNSLRDFDMLAVLESAE</sequence>
<dbReference type="SUPFAM" id="SSF159501">
    <property type="entry name" value="EreA/ChaN-like"/>
    <property type="match status" value="1"/>
</dbReference>
<dbReference type="InterPro" id="IPR052036">
    <property type="entry name" value="Hydrolase/PRTase-associated"/>
</dbReference>
<dbReference type="Pfam" id="PF05139">
    <property type="entry name" value="Erythro_esteras"/>
    <property type="match status" value="1"/>
</dbReference>
<organism evidence="1 2">
    <name type="scientific">Aeoliella straminimaris</name>
    <dbReference type="NCBI Taxonomy" id="2954799"/>
    <lineage>
        <taxon>Bacteria</taxon>
        <taxon>Pseudomonadati</taxon>
        <taxon>Planctomycetota</taxon>
        <taxon>Planctomycetia</taxon>
        <taxon>Pirellulales</taxon>
        <taxon>Lacipirellulaceae</taxon>
        <taxon>Aeoliella</taxon>
    </lineage>
</organism>
<dbReference type="Gene3D" id="1.20.1440.30">
    <property type="entry name" value="Biosynthetic Protein domain"/>
    <property type="match status" value="1"/>
</dbReference>
<dbReference type="Gene3D" id="3.30.1870.10">
    <property type="entry name" value="EreA-like, domain 2"/>
    <property type="match status" value="1"/>
</dbReference>
<protein>
    <submittedName>
        <fullName evidence="1">Erythromycin esterase family protein</fullName>
    </submittedName>
</protein>
<dbReference type="AlphaFoldDB" id="A0A9X2FEF1"/>
<name>A0A9X2FEF1_9BACT</name>
<evidence type="ECO:0000313" key="1">
    <source>
        <dbReference type="EMBL" id="MCO6047642.1"/>
    </source>
</evidence>
<dbReference type="CDD" id="cd14728">
    <property type="entry name" value="Ere-like"/>
    <property type="match status" value="1"/>
</dbReference>
<keyword evidence="2" id="KW-1185">Reference proteome</keyword>
<proteinExistence type="predicted"/>
<dbReference type="GO" id="GO:0046677">
    <property type="term" value="P:response to antibiotic"/>
    <property type="evidence" value="ECO:0007669"/>
    <property type="project" value="InterPro"/>
</dbReference>
<dbReference type="PANTHER" id="PTHR31299">
    <property type="entry name" value="ESTERASE, PUTATIVE (AFU_ORTHOLOGUE AFUA_1G05850)-RELATED"/>
    <property type="match status" value="1"/>
</dbReference>